<dbReference type="Pfam" id="PF00534">
    <property type="entry name" value="Glycos_transf_1"/>
    <property type="match status" value="1"/>
</dbReference>
<keyword evidence="4" id="KW-1185">Reference proteome</keyword>
<sequence length="363" mass="40270">MGFACTWDDPPQPTWSHTPWQLRAALREMTTVTDLGLDWPRPARLALKALAARRHEGRWVSGWKHHRLTQALVQQRLRRAETSASCDVVLQIGDLARLRGPYLVYQDLSFDLLREERQPRHFPHLSATRIEQLAERQREIYAGAAGVLAMSEWLAGHLVRVTGLPADKVHVVNPGCNVLPAREPQPRPSGERQRLLFVGKDFTTKAGPQVLAAWEILRRDGHAGLELTIAGPAEWPMPGPIPDGVRFLGRIPLDQVRELYATHDLFVLPSHFEGYGIAFTEALAHGLPCIGRDRCAMPEIIRPGGNGGLVTSEDPAELASLIAELLADAELRERTVRQAPAVIEHANWSRAATEVLTVAAKLS</sequence>
<keyword evidence="1 3" id="KW-0808">Transferase</keyword>
<dbReference type="PANTHER" id="PTHR46401">
    <property type="entry name" value="GLYCOSYLTRANSFERASE WBBK-RELATED"/>
    <property type="match status" value="1"/>
</dbReference>
<evidence type="ECO:0000256" key="1">
    <source>
        <dbReference type="ARBA" id="ARBA00022679"/>
    </source>
</evidence>
<dbReference type="Proteomes" id="UP000243542">
    <property type="component" value="Unassembled WGS sequence"/>
</dbReference>
<dbReference type="RefSeq" id="WP_098511700.1">
    <property type="nucleotide sequence ID" value="NZ_JBIAKZ010000014.1"/>
</dbReference>
<comment type="caution">
    <text evidence="3">The sequence shown here is derived from an EMBL/GenBank/DDBJ whole genome shotgun (WGS) entry which is preliminary data.</text>
</comment>
<evidence type="ECO:0000313" key="4">
    <source>
        <dbReference type="Proteomes" id="UP000243542"/>
    </source>
</evidence>
<evidence type="ECO:0000259" key="2">
    <source>
        <dbReference type="Pfam" id="PF00534"/>
    </source>
</evidence>
<dbReference type="InterPro" id="IPR001296">
    <property type="entry name" value="Glyco_trans_1"/>
</dbReference>
<accession>A0A2A9F8G8</accession>
<proteinExistence type="predicted"/>
<dbReference type="PANTHER" id="PTHR46401:SF2">
    <property type="entry name" value="GLYCOSYLTRANSFERASE WBBK-RELATED"/>
    <property type="match status" value="1"/>
</dbReference>
<evidence type="ECO:0000313" key="3">
    <source>
        <dbReference type="EMBL" id="PFG47717.1"/>
    </source>
</evidence>
<name>A0A2A9F8G8_9PSEU</name>
<protein>
    <submittedName>
        <fullName evidence="3">Glycosyltransferase involved in cell wall biosynthesis</fullName>
    </submittedName>
</protein>
<organism evidence="3 4">
    <name type="scientific">Amycolatopsis sulphurea</name>
    <dbReference type="NCBI Taxonomy" id="76022"/>
    <lineage>
        <taxon>Bacteria</taxon>
        <taxon>Bacillati</taxon>
        <taxon>Actinomycetota</taxon>
        <taxon>Actinomycetes</taxon>
        <taxon>Pseudonocardiales</taxon>
        <taxon>Pseudonocardiaceae</taxon>
        <taxon>Amycolatopsis</taxon>
    </lineage>
</organism>
<dbReference type="SUPFAM" id="SSF53756">
    <property type="entry name" value="UDP-Glycosyltransferase/glycogen phosphorylase"/>
    <property type="match status" value="1"/>
</dbReference>
<feature type="domain" description="Glycosyl transferase family 1" evidence="2">
    <location>
        <begin position="189"/>
        <end position="339"/>
    </location>
</feature>
<dbReference type="GO" id="GO:0009103">
    <property type="term" value="P:lipopolysaccharide biosynthetic process"/>
    <property type="evidence" value="ECO:0007669"/>
    <property type="project" value="TreeGrafter"/>
</dbReference>
<dbReference type="AlphaFoldDB" id="A0A2A9F8G8"/>
<dbReference type="CDD" id="cd03801">
    <property type="entry name" value="GT4_PimA-like"/>
    <property type="match status" value="1"/>
</dbReference>
<dbReference type="Gene3D" id="3.40.50.2000">
    <property type="entry name" value="Glycogen Phosphorylase B"/>
    <property type="match status" value="2"/>
</dbReference>
<dbReference type="GO" id="GO:0016757">
    <property type="term" value="F:glycosyltransferase activity"/>
    <property type="evidence" value="ECO:0007669"/>
    <property type="project" value="InterPro"/>
</dbReference>
<dbReference type="EMBL" id="PDJK01000002">
    <property type="protein sequence ID" value="PFG47717.1"/>
    <property type="molecule type" value="Genomic_DNA"/>
</dbReference>
<gene>
    <name evidence="3" type="ORF">ATK36_2771</name>
</gene>
<reference evidence="3 4" key="1">
    <citation type="submission" date="2017-10" db="EMBL/GenBank/DDBJ databases">
        <title>Sequencing the genomes of 1000 actinobacteria strains.</title>
        <authorList>
            <person name="Klenk H.-P."/>
        </authorList>
    </citation>
    <scope>NUCLEOTIDE SEQUENCE [LARGE SCALE GENOMIC DNA]</scope>
    <source>
        <strain evidence="3 4">DSM 46092</strain>
    </source>
</reference>